<gene>
    <name evidence="3" type="ORF">FHU37_003604</name>
</gene>
<dbReference type="Proteomes" id="UP000567795">
    <property type="component" value="Unassembled WGS sequence"/>
</dbReference>
<dbReference type="RefSeq" id="WP_179815209.1">
    <property type="nucleotide sequence ID" value="NZ_JACBZD010000001.1"/>
</dbReference>
<dbReference type="EMBL" id="JACBZD010000001">
    <property type="protein sequence ID" value="NYI06661.1"/>
    <property type="molecule type" value="Genomic_DNA"/>
</dbReference>
<sequence length="115" mass="12556">MSITQRIATVAVGAVVALGLGTPAYAADAFEDDVVGIFDDKVFVSQLDFAKAGDAFAVDGFNALIGDDALLFEDFEFASTDLFGDFDDDKDDDDKDDDKKDDFKDDDKKDDDKKY</sequence>
<feature type="region of interest" description="Disordered" evidence="1">
    <location>
        <begin position="82"/>
        <end position="115"/>
    </location>
</feature>
<accession>A0A853A7M0</accession>
<feature type="compositionally biased region" description="Acidic residues" evidence="1">
    <location>
        <begin position="84"/>
        <end position="96"/>
    </location>
</feature>
<keyword evidence="2" id="KW-0732">Signal</keyword>
<feature type="chain" id="PRO_5032284954" evidence="2">
    <location>
        <begin position="27"/>
        <end position="115"/>
    </location>
</feature>
<evidence type="ECO:0000256" key="2">
    <source>
        <dbReference type="SAM" id="SignalP"/>
    </source>
</evidence>
<comment type="caution">
    <text evidence="3">The sequence shown here is derived from an EMBL/GenBank/DDBJ whole genome shotgun (WGS) entry which is preliminary data.</text>
</comment>
<dbReference type="AlphaFoldDB" id="A0A853A7M0"/>
<name>A0A853A7M0_9ACTN</name>
<feature type="signal peptide" evidence="2">
    <location>
        <begin position="1"/>
        <end position="26"/>
    </location>
</feature>
<evidence type="ECO:0000313" key="4">
    <source>
        <dbReference type="Proteomes" id="UP000567795"/>
    </source>
</evidence>
<feature type="compositionally biased region" description="Basic and acidic residues" evidence="1">
    <location>
        <begin position="97"/>
        <end position="115"/>
    </location>
</feature>
<evidence type="ECO:0000313" key="3">
    <source>
        <dbReference type="EMBL" id="NYI06661.1"/>
    </source>
</evidence>
<keyword evidence="4" id="KW-1185">Reference proteome</keyword>
<protein>
    <submittedName>
        <fullName evidence="3">Uncharacterized protein</fullName>
    </submittedName>
</protein>
<evidence type="ECO:0000256" key="1">
    <source>
        <dbReference type="SAM" id="MobiDB-lite"/>
    </source>
</evidence>
<organism evidence="3 4">
    <name type="scientific">Allostreptomyces psammosilenae</name>
    <dbReference type="NCBI Taxonomy" id="1892865"/>
    <lineage>
        <taxon>Bacteria</taxon>
        <taxon>Bacillati</taxon>
        <taxon>Actinomycetota</taxon>
        <taxon>Actinomycetes</taxon>
        <taxon>Kitasatosporales</taxon>
        <taxon>Streptomycetaceae</taxon>
        <taxon>Allostreptomyces</taxon>
    </lineage>
</organism>
<reference evidence="3 4" key="1">
    <citation type="submission" date="2020-07" db="EMBL/GenBank/DDBJ databases">
        <title>Sequencing the genomes of 1000 actinobacteria strains.</title>
        <authorList>
            <person name="Klenk H.-P."/>
        </authorList>
    </citation>
    <scope>NUCLEOTIDE SEQUENCE [LARGE SCALE GENOMIC DNA]</scope>
    <source>
        <strain evidence="3 4">DSM 42178</strain>
    </source>
</reference>
<proteinExistence type="predicted"/>